<comment type="caution">
    <text evidence="8">The sequence shown here is derived from an EMBL/GenBank/DDBJ whole genome shotgun (WGS) entry which is preliminary data.</text>
</comment>
<dbReference type="Pfam" id="PF02544">
    <property type="entry name" value="Steroid_dh"/>
    <property type="match status" value="1"/>
</dbReference>
<dbReference type="AlphaFoldDB" id="A0A9W8HNB7"/>
<dbReference type="GO" id="GO:0006629">
    <property type="term" value="P:lipid metabolic process"/>
    <property type="evidence" value="ECO:0007669"/>
    <property type="project" value="InterPro"/>
</dbReference>
<dbReference type="PROSITE" id="PS50244">
    <property type="entry name" value="S5A_REDUCTASE"/>
    <property type="match status" value="1"/>
</dbReference>
<keyword evidence="3 6" id="KW-0812">Transmembrane</keyword>
<keyword evidence="4 6" id="KW-1133">Transmembrane helix</keyword>
<evidence type="ECO:0000256" key="4">
    <source>
        <dbReference type="ARBA" id="ARBA00022989"/>
    </source>
</evidence>
<evidence type="ECO:0000256" key="3">
    <source>
        <dbReference type="ARBA" id="ARBA00022692"/>
    </source>
</evidence>
<reference evidence="8" key="1">
    <citation type="submission" date="2022-07" db="EMBL/GenBank/DDBJ databases">
        <title>Phylogenomic reconstructions and comparative analyses of Kickxellomycotina fungi.</title>
        <authorList>
            <person name="Reynolds N.K."/>
            <person name="Stajich J.E."/>
            <person name="Barry K."/>
            <person name="Grigoriev I.V."/>
            <person name="Crous P."/>
            <person name="Smith M.E."/>
        </authorList>
    </citation>
    <scope>NUCLEOTIDE SEQUENCE</scope>
    <source>
        <strain evidence="8">NBRC 105414</strain>
    </source>
</reference>
<dbReference type="Proteomes" id="UP001140217">
    <property type="component" value="Unassembled WGS sequence"/>
</dbReference>
<dbReference type="InterPro" id="IPR039357">
    <property type="entry name" value="SRD5A/TECR"/>
</dbReference>
<evidence type="ECO:0000256" key="2">
    <source>
        <dbReference type="ARBA" id="ARBA00007742"/>
    </source>
</evidence>
<accession>A0A9W8HNB7</accession>
<dbReference type="EMBL" id="JANBUL010000018">
    <property type="protein sequence ID" value="KAJ2784913.1"/>
    <property type="molecule type" value="Genomic_DNA"/>
</dbReference>
<dbReference type="OrthoDB" id="5788137at2759"/>
<organism evidence="8 9">
    <name type="scientific">Coemansia javaensis</name>
    <dbReference type="NCBI Taxonomy" id="2761396"/>
    <lineage>
        <taxon>Eukaryota</taxon>
        <taxon>Fungi</taxon>
        <taxon>Fungi incertae sedis</taxon>
        <taxon>Zoopagomycota</taxon>
        <taxon>Kickxellomycotina</taxon>
        <taxon>Kickxellomycetes</taxon>
        <taxon>Kickxellales</taxon>
        <taxon>Kickxellaceae</taxon>
        <taxon>Coemansia</taxon>
    </lineage>
</organism>
<dbReference type="GO" id="GO:0016020">
    <property type="term" value="C:membrane"/>
    <property type="evidence" value="ECO:0007669"/>
    <property type="project" value="UniProtKB-SubCell"/>
</dbReference>
<evidence type="ECO:0000259" key="7">
    <source>
        <dbReference type="Pfam" id="PF02544"/>
    </source>
</evidence>
<feature type="transmembrane region" description="Helical" evidence="6">
    <location>
        <begin position="12"/>
        <end position="31"/>
    </location>
</feature>
<proteinExistence type="inferred from homology"/>
<name>A0A9W8HNB7_9FUNG</name>
<comment type="similarity">
    <text evidence="2">Belongs to the steroid 5-alpha reductase family.</text>
</comment>
<feature type="transmembrane region" description="Helical" evidence="6">
    <location>
        <begin position="51"/>
        <end position="69"/>
    </location>
</feature>
<dbReference type="PANTHER" id="PTHR10556:SF43">
    <property type="entry name" value="STEROID 5-ALPHA-REDUCTASE DET2"/>
    <property type="match status" value="1"/>
</dbReference>
<evidence type="ECO:0000256" key="1">
    <source>
        <dbReference type="ARBA" id="ARBA00004141"/>
    </source>
</evidence>
<feature type="domain" description="3-oxo-5-alpha-steroid 4-dehydrogenase C-terminal" evidence="7">
    <location>
        <begin position="122"/>
        <end position="285"/>
    </location>
</feature>
<dbReference type="Gene3D" id="1.20.120.1630">
    <property type="match status" value="1"/>
</dbReference>
<evidence type="ECO:0000256" key="5">
    <source>
        <dbReference type="ARBA" id="ARBA00023136"/>
    </source>
</evidence>
<sequence length="285" mass="30729">MAAVTERDLYDAVLRGFQVCSLAIAGALLAVGSPYGSQTSYRGRLAVNGRAAWAAMELVSPAMLLYAYFGCPLWCGLAAVQPATAANGGSLWSARNVLAAAWAAHYAYRGVAYPLRQASRKPMHVGIVLAAVVFNTVNGYLNGRWLAAFAPAEHQQPLGRYVAAQWVRRGGGMSLFVAGAAGVVYHDAVLTGLRRDNSNSNNNSKGGYAVPHRGLFALVACPHYLCELVEWLGFALLSDSPAAWTFLLNAACNLLPRARLVHAWYRATFPDQYPESRRAIVPFLL</sequence>
<comment type="subcellular location">
    <subcellularLocation>
        <location evidence="1">Membrane</location>
        <topology evidence="1">Multi-pass membrane protein</topology>
    </subcellularLocation>
</comment>
<evidence type="ECO:0000256" key="6">
    <source>
        <dbReference type="SAM" id="Phobius"/>
    </source>
</evidence>
<keyword evidence="9" id="KW-1185">Reference proteome</keyword>
<keyword evidence="5 6" id="KW-0472">Membrane</keyword>
<evidence type="ECO:0000313" key="8">
    <source>
        <dbReference type="EMBL" id="KAJ2784913.1"/>
    </source>
</evidence>
<dbReference type="GO" id="GO:0016627">
    <property type="term" value="F:oxidoreductase activity, acting on the CH-CH group of donors"/>
    <property type="evidence" value="ECO:0007669"/>
    <property type="project" value="InterPro"/>
</dbReference>
<gene>
    <name evidence="8" type="ORF">H4R18_000838</name>
</gene>
<dbReference type="PANTHER" id="PTHR10556">
    <property type="entry name" value="3-OXO-5-ALPHA-STEROID 4-DEHYDROGENASE"/>
    <property type="match status" value="1"/>
</dbReference>
<dbReference type="InterPro" id="IPR001104">
    <property type="entry name" value="3-oxo-5_a-steroid_4-DH_C"/>
</dbReference>
<protein>
    <recommendedName>
        <fullName evidence="7">3-oxo-5-alpha-steroid 4-dehydrogenase C-terminal domain-containing protein</fullName>
    </recommendedName>
</protein>
<evidence type="ECO:0000313" key="9">
    <source>
        <dbReference type="Proteomes" id="UP001140217"/>
    </source>
</evidence>